<dbReference type="Gene3D" id="1.10.3720.10">
    <property type="entry name" value="MetI-like"/>
    <property type="match status" value="2"/>
</dbReference>
<dbReference type="PANTHER" id="PTHR43357:SF4">
    <property type="entry name" value="INNER MEMBRANE ABC TRANSPORTER PERMEASE PROTEIN YDCV"/>
    <property type="match status" value="1"/>
</dbReference>
<dbReference type="Pfam" id="PF00528">
    <property type="entry name" value="BPD_transp_1"/>
    <property type="match status" value="2"/>
</dbReference>
<feature type="transmembrane region" description="Helical" evidence="8">
    <location>
        <begin position="28"/>
        <end position="56"/>
    </location>
</feature>
<keyword evidence="7 8" id="KW-0472">Membrane</keyword>
<evidence type="ECO:0000256" key="1">
    <source>
        <dbReference type="ARBA" id="ARBA00004429"/>
    </source>
</evidence>
<feature type="transmembrane region" description="Helical" evidence="8">
    <location>
        <begin position="297"/>
        <end position="320"/>
    </location>
</feature>
<keyword evidence="5 8" id="KW-0812">Transmembrane</keyword>
<evidence type="ECO:0000313" key="11">
    <source>
        <dbReference type="Proteomes" id="UP000245368"/>
    </source>
</evidence>
<keyword evidence="6 8" id="KW-1133">Transmembrane helix</keyword>
<dbReference type="CDD" id="cd06261">
    <property type="entry name" value="TM_PBP2"/>
    <property type="match status" value="2"/>
</dbReference>
<evidence type="ECO:0000313" key="10">
    <source>
        <dbReference type="EMBL" id="AWN22704.1"/>
    </source>
</evidence>
<feature type="transmembrane region" description="Helical" evidence="8">
    <location>
        <begin position="76"/>
        <end position="100"/>
    </location>
</feature>
<feature type="domain" description="ABC transmembrane type-1" evidence="9">
    <location>
        <begin position="350"/>
        <end position="536"/>
    </location>
</feature>
<feature type="transmembrane region" description="Helical" evidence="8">
    <location>
        <begin position="356"/>
        <end position="378"/>
    </location>
</feature>
<evidence type="ECO:0000256" key="5">
    <source>
        <dbReference type="ARBA" id="ARBA00022692"/>
    </source>
</evidence>
<comment type="subcellular location">
    <subcellularLocation>
        <location evidence="1">Cell inner membrane</location>
        <topology evidence="1">Multi-pass membrane protein</topology>
    </subcellularLocation>
    <subcellularLocation>
        <location evidence="8">Cell membrane</location>
        <topology evidence="8">Multi-pass membrane protein</topology>
    </subcellularLocation>
</comment>
<keyword evidence="11" id="KW-1185">Reference proteome</keyword>
<dbReference type="PROSITE" id="PS50928">
    <property type="entry name" value="ABC_TM1"/>
    <property type="match status" value="2"/>
</dbReference>
<reference evidence="10 11" key="1">
    <citation type="submission" date="2018-05" db="EMBL/GenBank/DDBJ databases">
        <title>Complete Genome Sequence of Deinococcus sp. strain 17bor-2.</title>
        <authorList>
            <person name="Srinivasan S."/>
        </authorList>
    </citation>
    <scope>NUCLEOTIDE SEQUENCE [LARGE SCALE GENOMIC DNA]</scope>
    <source>
        <strain evidence="10 11">17bor-2</strain>
    </source>
</reference>
<evidence type="ECO:0000256" key="2">
    <source>
        <dbReference type="ARBA" id="ARBA00022448"/>
    </source>
</evidence>
<evidence type="ECO:0000256" key="7">
    <source>
        <dbReference type="ARBA" id="ARBA00023136"/>
    </source>
</evidence>
<keyword evidence="3" id="KW-1003">Cell membrane</keyword>
<keyword evidence="2 8" id="KW-0813">Transport</keyword>
<dbReference type="PANTHER" id="PTHR43357">
    <property type="entry name" value="INNER MEMBRANE ABC TRANSPORTER PERMEASE PROTEIN YDCV"/>
    <property type="match status" value="1"/>
</dbReference>
<evidence type="ECO:0000256" key="4">
    <source>
        <dbReference type="ARBA" id="ARBA00022519"/>
    </source>
</evidence>
<evidence type="ECO:0000256" key="6">
    <source>
        <dbReference type="ARBA" id="ARBA00022989"/>
    </source>
</evidence>
<feature type="transmembrane region" description="Helical" evidence="8">
    <location>
        <begin position="411"/>
        <end position="433"/>
    </location>
</feature>
<evidence type="ECO:0000259" key="9">
    <source>
        <dbReference type="PROSITE" id="PS50928"/>
    </source>
</evidence>
<dbReference type="GO" id="GO:0055085">
    <property type="term" value="P:transmembrane transport"/>
    <property type="evidence" value="ECO:0007669"/>
    <property type="project" value="InterPro"/>
</dbReference>
<feature type="transmembrane region" description="Helical" evidence="8">
    <location>
        <begin position="260"/>
        <end position="285"/>
    </location>
</feature>
<feature type="transmembrane region" description="Helical" evidence="8">
    <location>
        <begin position="112"/>
        <end position="134"/>
    </location>
</feature>
<evidence type="ECO:0000256" key="8">
    <source>
        <dbReference type="RuleBase" id="RU363032"/>
    </source>
</evidence>
<feature type="transmembrane region" description="Helical" evidence="8">
    <location>
        <begin position="154"/>
        <end position="176"/>
    </location>
</feature>
<organism evidence="10 11">
    <name type="scientific">Deinococcus irradiatisoli</name>
    <dbReference type="NCBI Taxonomy" id="2202254"/>
    <lineage>
        <taxon>Bacteria</taxon>
        <taxon>Thermotogati</taxon>
        <taxon>Deinococcota</taxon>
        <taxon>Deinococci</taxon>
        <taxon>Deinococcales</taxon>
        <taxon>Deinococcaceae</taxon>
        <taxon>Deinococcus</taxon>
    </lineage>
</organism>
<dbReference type="EMBL" id="CP029494">
    <property type="protein sequence ID" value="AWN22704.1"/>
    <property type="molecule type" value="Genomic_DNA"/>
</dbReference>
<feature type="domain" description="ABC transmembrane type-1" evidence="9">
    <location>
        <begin position="76"/>
        <end position="274"/>
    </location>
</feature>
<dbReference type="SUPFAM" id="SSF161098">
    <property type="entry name" value="MetI-like"/>
    <property type="match status" value="2"/>
</dbReference>
<comment type="similarity">
    <text evidence="8">Belongs to the binding-protein-dependent transport system permease family.</text>
</comment>
<feature type="transmembrane region" description="Helical" evidence="8">
    <location>
        <begin position="197"/>
        <end position="223"/>
    </location>
</feature>
<feature type="transmembrane region" description="Helical" evidence="8">
    <location>
        <begin position="385"/>
        <end position="405"/>
    </location>
</feature>
<dbReference type="KEGG" id="dez:DKM44_05195"/>
<dbReference type="InterPro" id="IPR000515">
    <property type="entry name" value="MetI-like"/>
</dbReference>
<dbReference type="OrthoDB" id="9776648at2"/>
<evidence type="ECO:0000256" key="3">
    <source>
        <dbReference type="ARBA" id="ARBA00022475"/>
    </source>
</evidence>
<protein>
    <submittedName>
        <fullName evidence="10">ABC transporter permease</fullName>
    </submittedName>
</protein>
<accession>A0A2Z3JNC3</accession>
<gene>
    <name evidence="10" type="ORF">DKM44_05195</name>
</gene>
<keyword evidence="4" id="KW-0997">Cell inner membrane</keyword>
<proteinExistence type="inferred from homology"/>
<dbReference type="Proteomes" id="UP000245368">
    <property type="component" value="Chromosome"/>
</dbReference>
<name>A0A2Z3JNC3_9DEIO</name>
<feature type="transmembrane region" description="Helical" evidence="8">
    <location>
        <begin position="515"/>
        <end position="536"/>
    </location>
</feature>
<sequence length="544" mass="57176">MVRSSSLILRAERRLTYRKRVRRFFSPLPVPALGWLIALPALAFLLAFLVCPLLSVLRLGGVHFGVWTEPYFLARLAWTLEQAGLTVLLGALIAWPLGYLLARHRVPGKLALLRLLLLPFVTPTLVAVLGLTALLGPRGWLTQLSGINLSQGPALIIVGNLFFNLPIMLRLAYGGFARVPPSLIGAARTLGASSTRAAVTVALPLAAPGLGAGAILVFLYSALSFALPLTLGGERYATLEVEIYTLTAYELNLPDASALILGQLLIALAATLTYTRLVGGAVIAAPRHLPRPRGGAALLLYGLLGLTLLICFSPLAAVALRSVLGEHGLTLAFWHGLIAPDTDPPLSLMLGNTLRFAGLTLIGAVLLGASHALGAYLSRSRPLDALSLLPLMLSPVSVGVGYLLSYPGWAAQLYLLIAAYTLIASPLITRSVLPALRALPLRALEAARTLGAGPLTAWRTVALPLVWPSLRGGAALSLATVLGEFGATLVLTRPEWTTLSTGLYERLGRPGAQNLGEACALATLLLALALGAFSVLDGGEGEVA</sequence>
<dbReference type="AlphaFoldDB" id="A0A2Z3JNC3"/>
<dbReference type="InterPro" id="IPR035906">
    <property type="entry name" value="MetI-like_sf"/>
</dbReference>
<dbReference type="GO" id="GO:0005886">
    <property type="term" value="C:plasma membrane"/>
    <property type="evidence" value="ECO:0007669"/>
    <property type="project" value="UniProtKB-SubCell"/>
</dbReference>